<evidence type="ECO:0000313" key="1">
    <source>
        <dbReference type="EMBL" id="MEL0613001.1"/>
    </source>
</evidence>
<organism evidence="1 2">
    <name type="scientific">Marinomonas arenicola</name>
    <dbReference type="NCBI Taxonomy" id="569601"/>
    <lineage>
        <taxon>Bacteria</taxon>
        <taxon>Pseudomonadati</taxon>
        <taxon>Pseudomonadota</taxon>
        <taxon>Gammaproteobacteria</taxon>
        <taxon>Oceanospirillales</taxon>
        <taxon>Oceanospirillaceae</taxon>
        <taxon>Marinomonas</taxon>
    </lineage>
</organism>
<accession>A0ABU9G4N7</accession>
<evidence type="ECO:0000313" key="2">
    <source>
        <dbReference type="Proteomes" id="UP001379949"/>
    </source>
</evidence>
<name>A0ABU9G4N7_9GAMM</name>
<keyword evidence="2" id="KW-1185">Reference proteome</keyword>
<dbReference type="Proteomes" id="UP001379949">
    <property type="component" value="Unassembled WGS sequence"/>
</dbReference>
<dbReference type="RefSeq" id="WP_341564703.1">
    <property type="nucleotide sequence ID" value="NZ_JBAKAQ010000005.1"/>
</dbReference>
<comment type="caution">
    <text evidence="1">The sequence shown here is derived from an EMBL/GenBank/DDBJ whole genome shotgun (WGS) entry which is preliminary data.</text>
</comment>
<reference evidence="1 2" key="1">
    <citation type="submission" date="2024-02" db="EMBL/GenBank/DDBJ databases">
        <title>Bacteria isolated from the canopy kelp, Nereocystis luetkeana.</title>
        <authorList>
            <person name="Pfister C.A."/>
            <person name="Younker I.T."/>
            <person name="Light S.H."/>
        </authorList>
    </citation>
    <scope>NUCLEOTIDE SEQUENCE [LARGE SCALE GENOMIC DNA]</scope>
    <source>
        <strain evidence="1 2">TI.4.07</strain>
    </source>
</reference>
<protein>
    <submittedName>
        <fullName evidence="1">Uncharacterized protein</fullName>
    </submittedName>
</protein>
<proteinExistence type="predicted"/>
<gene>
    <name evidence="1" type="ORF">V6242_07575</name>
</gene>
<sequence length="56" mass="6722">MKIDLFVRFFALFSYKVQMESPARAVSYKGGELDEFFIDEKEIFLFLLKNTYIDKE</sequence>
<dbReference type="EMBL" id="JBAKAR010000004">
    <property type="protein sequence ID" value="MEL0613001.1"/>
    <property type="molecule type" value="Genomic_DNA"/>
</dbReference>